<evidence type="ECO:0000313" key="3">
    <source>
        <dbReference type="Proteomes" id="UP000806378"/>
    </source>
</evidence>
<evidence type="ECO:0000256" key="1">
    <source>
        <dbReference type="SAM" id="Phobius"/>
    </source>
</evidence>
<keyword evidence="1" id="KW-0472">Membrane</keyword>
<reference evidence="2" key="1">
    <citation type="submission" date="2020-05" db="EMBL/GenBank/DDBJ databases">
        <title>WGS assembly of Corymbia citriodora subspecies variegata.</title>
        <authorList>
            <person name="Barry K."/>
            <person name="Hundley H."/>
            <person name="Shu S."/>
            <person name="Jenkins J."/>
            <person name="Grimwood J."/>
            <person name="Baten A."/>
        </authorList>
    </citation>
    <scope>NUCLEOTIDE SEQUENCE</scope>
    <source>
        <strain evidence="2">CV2-018</strain>
    </source>
</reference>
<sequence>MSRCCIRFFLVRLFMFIRTLLVPCMFMFTCSCCLPVAANSSPLLISPSCGYKFTLRSKMSGFSVKLAAFVVLLSMSGAVAKDPEIAPLSGMLTGSGFTLLVPCVVICCAVLLSLVHCAFQLT</sequence>
<dbReference type="Gramene" id="rna-gnl|WGS:JABURB|Cocit.L4939.1">
    <property type="protein sequence ID" value="cds-KAF7850853.1"/>
    <property type="gene ID" value="gene-BT93_L4939"/>
</dbReference>
<name>A0A8T0CT97_CORYI</name>
<protein>
    <submittedName>
        <fullName evidence="2">Uncharacterized protein</fullName>
    </submittedName>
</protein>
<keyword evidence="1" id="KW-1133">Transmembrane helix</keyword>
<gene>
    <name evidence="2" type="ORF">BT93_L4939</name>
</gene>
<feature type="transmembrane region" description="Helical" evidence="1">
    <location>
        <begin position="20"/>
        <end position="38"/>
    </location>
</feature>
<dbReference type="Proteomes" id="UP000806378">
    <property type="component" value="Unassembled WGS sequence"/>
</dbReference>
<dbReference type="PROSITE" id="PS51257">
    <property type="entry name" value="PROKAR_LIPOPROTEIN"/>
    <property type="match status" value="1"/>
</dbReference>
<proteinExistence type="predicted"/>
<keyword evidence="3" id="KW-1185">Reference proteome</keyword>
<dbReference type="AlphaFoldDB" id="A0A8T0CT97"/>
<feature type="transmembrane region" description="Helical" evidence="1">
    <location>
        <begin position="99"/>
        <end position="119"/>
    </location>
</feature>
<keyword evidence="1" id="KW-0812">Transmembrane</keyword>
<organism evidence="2 3">
    <name type="scientific">Corymbia citriodora subsp. variegata</name>
    <dbReference type="NCBI Taxonomy" id="360336"/>
    <lineage>
        <taxon>Eukaryota</taxon>
        <taxon>Viridiplantae</taxon>
        <taxon>Streptophyta</taxon>
        <taxon>Embryophyta</taxon>
        <taxon>Tracheophyta</taxon>
        <taxon>Spermatophyta</taxon>
        <taxon>Magnoliopsida</taxon>
        <taxon>eudicotyledons</taxon>
        <taxon>Gunneridae</taxon>
        <taxon>Pentapetalae</taxon>
        <taxon>rosids</taxon>
        <taxon>malvids</taxon>
        <taxon>Myrtales</taxon>
        <taxon>Myrtaceae</taxon>
        <taxon>Myrtoideae</taxon>
        <taxon>Eucalypteae</taxon>
        <taxon>Corymbia</taxon>
    </lineage>
</organism>
<dbReference type="EMBL" id="MU089579">
    <property type="protein sequence ID" value="KAF7850853.1"/>
    <property type="molecule type" value="Genomic_DNA"/>
</dbReference>
<comment type="caution">
    <text evidence="2">The sequence shown here is derived from an EMBL/GenBank/DDBJ whole genome shotgun (WGS) entry which is preliminary data.</text>
</comment>
<feature type="transmembrane region" description="Helical" evidence="1">
    <location>
        <begin position="59"/>
        <end position="79"/>
    </location>
</feature>
<evidence type="ECO:0000313" key="2">
    <source>
        <dbReference type="EMBL" id="KAF7850853.1"/>
    </source>
</evidence>
<accession>A0A8T0CT97</accession>